<dbReference type="PANTHER" id="PTHR30570">
    <property type="entry name" value="PERIPLASMIC PHOSPHATE BINDING COMPONENT OF PHOSPHATE ABC TRANSPORTER"/>
    <property type="match status" value="1"/>
</dbReference>
<feature type="domain" description="PBP" evidence="3">
    <location>
        <begin position="21"/>
        <end position="312"/>
    </location>
</feature>
<accession>A0A1H2Q0B2</accession>
<evidence type="ECO:0000259" key="3">
    <source>
        <dbReference type="Pfam" id="PF12849"/>
    </source>
</evidence>
<dbReference type="Proteomes" id="UP000199675">
    <property type="component" value="Unassembled WGS sequence"/>
</dbReference>
<dbReference type="InterPro" id="IPR050811">
    <property type="entry name" value="Phosphate_ABC_transporter"/>
</dbReference>
<evidence type="ECO:0000256" key="1">
    <source>
        <dbReference type="ARBA" id="ARBA00022729"/>
    </source>
</evidence>
<dbReference type="Pfam" id="PF12849">
    <property type="entry name" value="PBP_like_2"/>
    <property type="match status" value="1"/>
</dbReference>
<evidence type="ECO:0000313" key="4">
    <source>
        <dbReference type="EMBL" id="SDW00553.1"/>
    </source>
</evidence>
<dbReference type="PANTHER" id="PTHR30570:SF1">
    <property type="entry name" value="PHOSPHATE-BINDING PROTEIN PSTS"/>
    <property type="match status" value="1"/>
</dbReference>
<dbReference type="STRING" id="488533.SAMN04487960_10164"/>
<evidence type="ECO:0000256" key="2">
    <source>
        <dbReference type="SAM" id="SignalP"/>
    </source>
</evidence>
<keyword evidence="1 2" id="KW-0732">Signal</keyword>
<dbReference type="AlphaFoldDB" id="A0A1H2Q0B2"/>
<sequence length="352" mass="37399">MINLKTAFASLAVAGTLAAVSTPTLARDTINIVGSSTVYPFATVVAEHFGRNTDFPTPKLESTGSGGGLKLFCAGIGTQHPDITNASRRMKASEFELCQSNGVEDIVEVKIGSDGIVLASSQEAENLDVSLQQLFLALAKDVPNPDGSEELVANPYQNWNDIDASLPNKPIRVMGPPPTSGTRDAFNELALEGGCKTFDWIKAIKAEDKNAYKAICHSVREDGAFVEAGENDNLIVQKLTADASAYGIFGYSFLEENSGTLQAATVAGFEPTMDNISVGDYPLARSLWFYVKKAHVGVVPGIAEYVAEFASEGAWGDNGYLADVGLIPLDRADRMTAAESAVSLETMTGDEL</sequence>
<dbReference type="SUPFAM" id="SSF53850">
    <property type="entry name" value="Periplasmic binding protein-like II"/>
    <property type="match status" value="1"/>
</dbReference>
<feature type="chain" id="PRO_5011725068" evidence="2">
    <location>
        <begin position="27"/>
        <end position="352"/>
    </location>
</feature>
<feature type="signal peptide" evidence="2">
    <location>
        <begin position="1"/>
        <end position="26"/>
    </location>
</feature>
<gene>
    <name evidence="4" type="ORF">SAMN04487960_10164</name>
</gene>
<evidence type="ECO:0000313" key="5">
    <source>
        <dbReference type="Proteomes" id="UP000199675"/>
    </source>
</evidence>
<dbReference type="InterPro" id="IPR024370">
    <property type="entry name" value="PBP_domain"/>
</dbReference>
<organism evidence="4 5">
    <name type="scientific">Marinobacter mobilis</name>
    <dbReference type="NCBI Taxonomy" id="488533"/>
    <lineage>
        <taxon>Bacteria</taxon>
        <taxon>Pseudomonadati</taxon>
        <taxon>Pseudomonadota</taxon>
        <taxon>Gammaproteobacteria</taxon>
        <taxon>Pseudomonadales</taxon>
        <taxon>Marinobacteraceae</taxon>
        <taxon>Marinobacter</taxon>
    </lineage>
</organism>
<dbReference type="RefSeq" id="WP_091810956.1">
    <property type="nucleotide sequence ID" value="NZ_FNNE01000001.1"/>
</dbReference>
<protein>
    <submittedName>
        <fullName evidence="4">Phosphate ABC transporter substrate-binding protein, PhoT family (TC 3.A.1.7.1)</fullName>
    </submittedName>
</protein>
<dbReference type="OrthoDB" id="9765713at2"/>
<keyword evidence="5" id="KW-1185">Reference proteome</keyword>
<name>A0A1H2Q0B2_9GAMM</name>
<dbReference type="EMBL" id="FNNE01000001">
    <property type="protein sequence ID" value="SDW00553.1"/>
    <property type="molecule type" value="Genomic_DNA"/>
</dbReference>
<proteinExistence type="predicted"/>
<reference evidence="4 5" key="1">
    <citation type="submission" date="2016-10" db="EMBL/GenBank/DDBJ databases">
        <authorList>
            <person name="de Groot N.N."/>
        </authorList>
    </citation>
    <scope>NUCLEOTIDE SEQUENCE [LARGE SCALE GENOMIC DNA]</scope>
    <source>
        <strain evidence="4 5">CGMCC 1.7059</strain>
    </source>
</reference>
<dbReference type="Gene3D" id="3.40.190.10">
    <property type="entry name" value="Periplasmic binding protein-like II"/>
    <property type="match status" value="2"/>
</dbReference>